<dbReference type="SMART" id="SM00490">
    <property type="entry name" value="HELICc"/>
    <property type="match status" value="1"/>
</dbReference>
<name>K9UMQ6_CHAP6</name>
<keyword evidence="3" id="KW-0067">ATP-binding</keyword>
<dbReference type="InterPro" id="IPR014001">
    <property type="entry name" value="Helicase_ATP-bd"/>
</dbReference>
<dbReference type="STRING" id="1173020.Cha6605_4560"/>
<dbReference type="PATRIC" id="fig|1173020.3.peg.5210"/>
<sequence length="475" mass="53483">MTYQLRDYQTDLLDRINKAWFSGHRSLLCQLPTGGGKTIVFSTVVHQASKSGLKCLVLAHREELIKQAADKIEIITNEPVGIIKAGYPANYDRDIQVASVQSLVRRLDRCPQFDLIVVDEAHHSTSRTYRTILDRYPNARVLGVTATPIRLDAKGFRGIFDELICGVTVSELIASGSLCQYKYFASERSMSVENVGKRQGDFKTEDVARANPVAGLAGDVVKSYRDYLPGKQAVIFCINVEHSIAIAEHFKAAGIIAHHLDGNSSSGERADVMTQFTDKQIQVLTNCALFDEGLDIPSLDGVILARPTQSLSRFLQMVGRALRVCEGKEHAIIIDLAGNYERLGMPDDVRAWTLDGLEKKQRERSKLVRNKETGEVEEIVIDLTPTGTKFIEIVGRSIELTPELSFWIDKCNRILFERELNDRKAAWCMYRLMESETKPPLEAWQYLGKKLGYHHGWAKYKFAEWQSISEREVSA</sequence>
<dbReference type="SUPFAM" id="SSF52540">
    <property type="entry name" value="P-loop containing nucleoside triphosphate hydrolases"/>
    <property type="match status" value="1"/>
</dbReference>
<dbReference type="InterPro" id="IPR001650">
    <property type="entry name" value="Helicase_C-like"/>
</dbReference>
<dbReference type="InterPro" id="IPR027417">
    <property type="entry name" value="P-loop_NTPase"/>
</dbReference>
<keyword evidence="3" id="KW-0547">Nucleotide-binding</keyword>
<dbReference type="PROSITE" id="PS51194">
    <property type="entry name" value="HELICASE_CTER"/>
    <property type="match status" value="1"/>
</dbReference>
<dbReference type="GO" id="GO:0016787">
    <property type="term" value="F:hydrolase activity"/>
    <property type="evidence" value="ECO:0007669"/>
    <property type="project" value="InterPro"/>
</dbReference>
<proteinExistence type="predicted"/>
<dbReference type="EMBL" id="CP003600">
    <property type="protein sequence ID" value="AFY95479.1"/>
    <property type="molecule type" value="Genomic_DNA"/>
</dbReference>
<dbReference type="PANTHER" id="PTHR47396:SF1">
    <property type="entry name" value="ATP-DEPENDENT HELICASE IRC3-RELATED"/>
    <property type="match status" value="1"/>
</dbReference>
<dbReference type="GO" id="GO:0005524">
    <property type="term" value="F:ATP binding"/>
    <property type="evidence" value="ECO:0007669"/>
    <property type="project" value="InterPro"/>
</dbReference>
<feature type="domain" description="Helicase ATP-binding" evidence="1">
    <location>
        <begin position="18"/>
        <end position="166"/>
    </location>
</feature>
<dbReference type="GO" id="GO:0061749">
    <property type="term" value="F:forked DNA-dependent helicase activity"/>
    <property type="evidence" value="ECO:0007669"/>
    <property type="project" value="TreeGrafter"/>
</dbReference>
<reference evidence="3 4" key="1">
    <citation type="submission" date="2012-05" db="EMBL/GenBank/DDBJ databases">
        <title>Finished chromosome of genome of Chamaesiphon sp. PCC 6605.</title>
        <authorList>
            <consortium name="US DOE Joint Genome Institute"/>
            <person name="Gugger M."/>
            <person name="Coursin T."/>
            <person name="Rippka R."/>
            <person name="Tandeau De Marsac N."/>
            <person name="Huntemann M."/>
            <person name="Wei C.-L."/>
            <person name="Han J."/>
            <person name="Detter J.C."/>
            <person name="Han C."/>
            <person name="Tapia R."/>
            <person name="Chen A."/>
            <person name="Kyrpides N."/>
            <person name="Mavromatis K."/>
            <person name="Markowitz V."/>
            <person name="Szeto E."/>
            <person name="Ivanova N."/>
            <person name="Pagani I."/>
            <person name="Pati A."/>
            <person name="Goodwin L."/>
            <person name="Nordberg H.P."/>
            <person name="Cantor M.N."/>
            <person name="Hua S.X."/>
            <person name="Woyke T."/>
            <person name="Kerfeld C.A."/>
        </authorList>
    </citation>
    <scope>NUCLEOTIDE SEQUENCE [LARGE SCALE GENOMIC DNA]</scope>
    <source>
        <strain evidence="4">ATCC 27169 / PCC 6605</strain>
    </source>
</reference>
<dbReference type="HOGENOM" id="CLU_529713_0_0_3"/>
<dbReference type="GO" id="GO:0000403">
    <property type="term" value="F:Y-form DNA binding"/>
    <property type="evidence" value="ECO:0007669"/>
    <property type="project" value="TreeGrafter"/>
</dbReference>
<feature type="domain" description="Helicase C-terminal" evidence="2">
    <location>
        <begin position="220"/>
        <end position="365"/>
    </location>
</feature>
<dbReference type="RefSeq" id="WP_015161578.1">
    <property type="nucleotide sequence ID" value="NC_019697.1"/>
</dbReference>
<dbReference type="InterPro" id="IPR006935">
    <property type="entry name" value="Helicase/UvrB_N"/>
</dbReference>
<dbReference type="GO" id="GO:0036121">
    <property type="term" value="F:double-stranded DNA helicase activity"/>
    <property type="evidence" value="ECO:0007669"/>
    <property type="project" value="TreeGrafter"/>
</dbReference>
<dbReference type="Gene3D" id="3.40.50.300">
    <property type="entry name" value="P-loop containing nucleotide triphosphate hydrolases"/>
    <property type="match status" value="2"/>
</dbReference>
<organism evidence="3 4">
    <name type="scientific">Chamaesiphon minutus (strain ATCC 27169 / PCC 6605)</name>
    <dbReference type="NCBI Taxonomy" id="1173020"/>
    <lineage>
        <taxon>Bacteria</taxon>
        <taxon>Bacillati</taxon>
        <taxon>Cyanobacteriota</taxon>
        <taxon>Cyanophyceae</taxon>
        <taxon>Gomontiellales</taxon>
        <taxon>Chamaesiphonaceae</taxon>
        <taxon>Chamaesiphon</taxon>
    </lineage>
</organism>
<keyword evidence="4" id="KW-1185">Reference proteome</keyword>
<keyword evidence="3" id="KW-0378">Hydrolase</keyword>
<evidence type="ECO:0000313" key="4">
    <source>
        <dbReference type="Proteomes" id="UP000010366"/>
    </source>
</evidence>
<gene>
    <name evidence="3" type="ORF">Cha6605_4560</name>
</gene>
<dbReference type="PROSITE" id="PS51192">
    <property type="entry name" value="HELICASE_ATP_BIND_1"/>
    <property type="match status" value="1"/>
</dbReference>
<evidence type="ECO:0000313" key="3">
    <source>
        <dbReference type="EMBL" id="AFY95479.1"/>
    </source>
</evidence>
<evidence type="ECO:0000259" key="1">
    <source>
        <dbReference type="PROSITE" id="PS51192"/>
    </source>
</evidence>
<dbReference type="Pfam" id="PF04851">
    <property type="entry name" value="ResIII"/>
    <property type="match status" value="1"/>
</dbReference>
<dbReference type="Pfam" id="PF00271">
    <property type="entry name" value="Helicase_C"/>
    <property type="match status" value="1"/>
</dbReference>
<accession>K9UMQ6</accession>
<dbReference type="eggNOG" id="COG1061">
    <property type="taxonomic scope" value="Bacteria"/>
</dbReference>
<dbReference type="Proteomes" id="UP000010366">
    <property type="component" value="Chromosome"/>
</dbReference>
<keyword evidence="3" id="KW-0347">Helicase</keyword>
<dbReference type="InterPro" id="IPR050742">
    <property type="entry name" value="Helicase_Restrict-Modif_Enz"/>
</dbReference>
<evidence type="ECO:0000259" key="2">
    <source>
        <dbReference type="PROSITE" id="PS51194"/>
    </source>
</evidence>
<dbReference type="PANTHER" id="PTHR47396">
    <property type="entry name" value="TYPE I RESTRICTION ENZYME ECOKI R PROTEIN"/>
    <property type="match status" value="1"/>
</dbReference>
<dbReference type="AlphaFoldDB" id="K9UMQ6"/>
<dbReference type="KEGG" id="cmp:Cha6605_4560"/>
<dbReference type="OrthoDB" id="9802848at2"/>
<dbReference type="SMART" id="SM00487">
    <property type="entry name" value="DEXDc"/>
    <property type="match status" value="1"/>
</dbReference>
<protein>
    <submittedName>
        <fullName evidence="3">DNA/RNA helicase, superfamily II</fullName>
    </submittedName>
</protein>